<name>A0A445DFN1_ARAHY</name>
<accession>A0A445DFN1</accession>
<dbReference type="STRING" id="3818.A0A445DFN1"/>
<feature type="region of interest" description="Disordered" evidence="1">
    <location>
        <begin position="201"/>
        <end position="239"/>
    </location>
</feature>
<reference evidence="2 3" key="1">
    <citation type="submission" date="2019-01" db="EMBL/GenBank/DDBJ databases">
        <title>Sequencing of cultivated peanut Arachis hypogaea provides insights into genome evolution and oil improvement.</title>
        <authorList>
            <person name="Chen X."/>
        </authorList>
    </citation>
    <scope>NUCLEOTIDE SEQUENCE [LARGE SCALE GENOMIC DNA]</scope>
    <source>
        <strain evidence="3">cv. Fuhuasheng</strain>
        <tissue evidence="2">Leaves</tissue>
    </source>
</reference>
<evidence type="ECO:0000313" key="2">
    <source>
        <dbReference type="EMBL" id="RYR61991.1"/>
    </source>
</evidence>
<feature type="compositionally biased region" description="Basic and acidic residues" evidence="1">
    <location>
        <begin position="201"/>
        <end position="225"/>
    </location>
</feature>
<sequence length="239" mass="27127">MKLKNGERLKKEEKYQRKRSIDTGLIHVLSSIANHHRRNRCHRRQSPSIILLLGPHFYPIHHRSTSLSSFVHLRFVLPRSSSHHYCSCYNTTPPLLVPPPFLQVDAQDRRCRGLAKIVPALIAGNSIVLKPPTQNSFTCGDTGIAISKKAMELGEKDACIVFEDADLDLGSLKLKDITYVKSIYKPSTTMMEEEMLRTEAEARGLSERGERRRVVNLPDKIEHGTTAEQSKSFRTRSRA</sequence>
<proteinExistence type="predicted"/>
<comment type="caution">
    <text evidence="2">The sequence shown here is derived from an EMBL/GenBank/DDBJ whole genome shotgun (WGS) entry which is preliminary data.</text>
</comment>
<gene>
    <name evidence="2" type="ORF">Ahy_A04g019272</name>
</gene>
<dbReference type="EMBL" id="SDMP01000004">
    <property type="protein sequence ID" value="RYR61991.1"/>
    <property type="molecule type" value="Genomic_DNA"/>
</dbReference>
<dbReference type="Proteomes" id="UP000289738">
    <property type="component" value="Chromosome A04"/>
</dbReference>
<organism evidence="2 3">
    <name type="scientific">Arachis hypogaea</name>
    <name type="common">Peanut</name>
    <dbReference type="NCBI Taxonomy" id="3818"/>
    <lineage>
        <taxon>Eukaryota</taxon>
        <taxon>Viridiplantae</taxon>
        <taxon>Streptophyta</taxon>
        <taxon>Embryophyta</taxon>
        <taxon>Tracheophyta</taxon>
        <taxon>Spermatophyta</taxon>
        <taxon>Magnoliopsida</taxon>
        <taxon>eudicotyledons</taxon>
        <taxon>Gunneridae</taxon>
        <taxon>Pentapetalae</taxon>
        <taxon>rosids</taxon>
        <taxon>fabids</taxon>
        <taxon>Fabales</taxon>
        <taxon>Fabaceae</taxon>
        <taxon>Papilionoideae</taxon>
        <taxon>50 kb inversion clade</taxon>
        <taxon>dalbergioids sensu lato</taxon>
        <taxon>Dalbergieae</taxon>
        <taxon>Pterocarpus clade</taxon>
        <taxon>Arachis</taxon>
    </lineage>
</organism>
<dbReference type="SUPFAM" id="SSF53720">
    <property type="entry name" value="ALDH-like"/>
    <property type="match status" value="1"/>
</dbReference>
<keyword evidence="3" id="KW-1185">Reference proteome</keyword>
<evidence type="ECO:0000313" key="3">
    <source>
        <dbReference type="Proteomes" id="UP000289738"/>
    </source>
</evidence>
<dbReference type="InterPro" id="IPR016161">
    <property type="entry name" value="Ald_DH/histidinol_DH"/>
</dbReference>
<protein>
    <submittedName>
        <fullName evidence="2">Uncharacterized protein</fullName>
    </submittedName>
</protein>
<dbReference type="AlphaFoldDB" id="A0A445DFN1"/>
<evidence type="ECO:0000256" key="1">
    <source>
        <dbReference type="SAM" id="MobiDB-lite"/>
    </source>
</evidence>
<dbReference type="GO" id="GO:0016491">
    <property type="term" value="F:oxidoreductase activity"/>
    <property type="evidence" value="ECO:0007669"/>
    <property type="project" value="InterPro"/>
</dbReference>